<evidence type="ECO:0000313" key="3">
    <source>
        <dbReference type="EMBL" id="GGF09293.1"/>
    </source>
</evidence>
<keyword evidence="4" id="KW-1185">Reference proteome</keyword>
<name>A0ABQ1U4Z0_9NOCA</name>
<evidence type="ECO:0008006" key="5">
    <source>
        <dbReference type="Google" id="ProtNLM"/>
    </source>
</evidence>
<proteinExistence type="predicted"/>
<dbReference type="RefSeq" id="WP_188486006.1">
    <property type="nucleotide sequence ID" value="NZ_BMCS01000001.1"/>
</dbReference>
<dbReference type="PANTHER" id="PTHR43003:SF6">
    <property type="entry name" value="DNA GLYCOSYLASE"/>
    <property type="match status" value="1"/>
</dbReference>
<gene>
    <name evidence="3" type="ORF">GCM10007298_01510</name>
</gene>
<protein>
    <recommendedName>
        <fullName evidence="5">3-methyladenine DNA glycosylase</fullName>
    </recommendedName>
</protein>
<organism evidence="3 4">
    <name type="scientific">Williamsia phyllosphaerae</name>
    <dbReference type="NCBI Taxonomy" id="885042"/>
    <lineage>
        <taxon>Bacteria</taxon>
        <taxon>Bacillati</taxon>
        <taxon>Actinomycetota</taxon>
        <taxon>Actinomycetes</taxon>
        <taxon>Mycobacteriales</taxon>
        <taxon>Nocardiaceae</taxon>
        <taxon>Williamsia</taxon>
    </lineage>
</organism>
<evidence type="ECO:0000256" key="2">
    <source>
        <dbReference type="ARBA" id="ARBA00023204"/>
    </source>
</evidence>
<dbReference type="EMBL" id="BMCS01000001">
    <property type="protein sequence ID" value="GGF09293.1"/>
    <property type="molecule type" value="Genomic_DNA"/>
</dbReference>
<dbReference type="Gene3D" id="1.10.340.30">
    <property type="entry name" value="Hypothetical protein, domain 2"/>
    <property type="match status" value="1"/>
</dbReference>
<reference evidence="4" key="1">
    <citation type="journal article" date="2019" name="Int. J. Syst. Evol. Microbiol.">
        <title>The Global Catalogue of Microorganisms (GCM) 10K type strain sequencing project: providing services to taxonomists for standard genome sequencing and annotation.</title>
        <authorList>
            <consortium name="The Broad Institute Genomics Platform"/>
            <consortium name="The Broad Institute Genome Sequencing Center for Infectious Disease"/>
            <person name="Wu L."/>
            <person name="Ma J."/>
        </authorList>
    </citation>
    <scope>NUCLEOTIDE SEQUENCE [LARGE SCALE GENOMIC DNA]</scope>
    <source>
        <strain evidence="4">CCM 7855</strain>
    </source>
</reference>
<sequence>MDAELTRAWTPPWPLDIRRTLSLHRRGAGDPAFRFRTDGSVWKTSHTPDGPGTLAITRRDGVVTGHGWGPGAAWMLDHLPSLLGADDDPDALVAHDDVVAALMKRSGGVRLGRTDRVWEALVPAILEQKVVGREAFRAWRHLLMRYGTPAPGAPDMRVAPPQRDWQDIPSWEWHRSGAEPVRMRTIRGATMLDVERHHTRLTMLRGVGKWTESETRCRALGDPDVVPVGDYHVCRTVGQTLIGRPVDDAGMLELLEPYAGQRYRVVRLTEMFGTRAERHGARMSIRDYRSI</sequence>
<keyword evidence="1" id="KW-0227">DNA damage</keyword>
<evidence type="ECO:0000313" key="4">
    <source>
        <dbReference type="Proteomes" id="UP000632454"/>
    </source>
</evidence>
<keyword evidence="2" id="KW-0234">DNA repair</keyword>
<dbReference type="PANTHER" id="PTHR43003">
    <property type="entry name" value="DNA-3-METHYLADENINE GLYCOSYLASE"/>
    <property type="match status" value="1"/>
</dbReference>
<evidence type="ECO:0000256" key="1">
    <source>
        <dbReference type="ARBA" id="ARBA00022763"/>
    </source>
</evidence>
<accession>A0ABQ1U4Z0</accession>
<dbReference type="InterPro" id="IPR051912">
    <property type="entry name" value="Alkylbase_DNA_Glycosylase/TA"/>
</dbReference>
<comment type="caution">
    <text evidence="3">The sequence shown here is derived from an EMBL/GenBank/DDBJ whole genome shotgun (WGS) entry which is preliminary data.</text>
</comment>
<dbReference type="Proteomes" id="UP000632454">
    <property type="component" value="Unassembled WGS sequence"/>
</dbReference>
<dbReference type="InterPro" id="IPR011257">
    <property type="entry name" value="DNA_glycosylase"/>
</dbReference>
<dbReference type="SUPFAM" id="SSF48150">
    <property type="entry name" value="DNA-glycosylase"/>
    <property type="match status" value="1"/>
</dbReference>